<evidence type="ECO:0000256" key="2">
    <source>
        <dbReference type="ARBA" id="ARBA00023002"/>
    </source>
</evidence>
<dbReference type="SMART" id="SM00903">
    <property type="entry name" value="Flavin_Reduct"/>
    <property type="match status" value="1"/>
</dbReference>
<dbReference type="PANTHER" id="PTHR30466:SF11">
    <property type="entry name" value="FLAVIN-DEPENDENT MONOOXYGENASE, REDUCTASE SUBUNIT HSAB"/>
    <property type="match status" value="1"/>
</dbReference>
<sequence>MDGTDDTHLDLTKGADAQALRTALGRFATGVTVVTTRGESGRAEGLTANSFASVSLDPPLVLWSLRSGAPSLAGFLGAGWFAVHVLGADQHHLSRRFAAPAADKFAGLSCGTGLGACPLLDGCIARFECRTEKTVEAGDHVIFIGRVQRLAHRDGRPLLFHGGAYHAVAPLAARREADAA</sequence>
<reference evidence="4 5" key="1">
    <citation type="submission" date="2012-11" db="EMBL/GenBank/DDBJ databases">
        <title>Whole genome sequence of Acidisphaera rubrifaciens HS-AP3.</title>
        <authorList>
            <person name="Azuma Y."/>
            <person name="Higashiura N."/>
            <person name="Hirakawa H."/>
            <person name="Matsushita K."/>
        </authorList>
    </citation>
    <scope>NUCLEOTIDE SEQUENCE [LARGE SCALE GENOMIC DNA]</scope>
    <source>
        <strain evidence="4 5">HS-AP3</strain>
    </source>
</reference>
<dbReference type="EMBL" id="BANB01000186">
    <property type="protein sequence ID" value="GAN76900.1"/>
    <property type="molecule type" value="Genomic_DNA"/>
</dbReference>
<proteinExistence type="inferred from homology"/>
<dbReference type="Pfam" id="PF01613">
    <property type="entry name" value="Flavin_Reduct"/>
    <property type="match status" value="1"/>
</dbReference>
<dbReference type="AlphaFoldDB" id="A0A0D6P561"/>
<dbReference type="Proteomes" id="UP000032680">
    <property type="component" value="Unassembled WGS sequence"/>
</dbReference>
<dbReference type="RefSeq" id="WP_241771133.1">
    <property type="nucleotide sequence ID" value="NZ_BANB01000186.1"/>
</dbReference>
<keyword evidence="5" id="KW-1185">Reference proteome</keyword>
<evidence type="ECO:0000313" key="4">
    <source>
        <dbReference type="EMBL" id="GAN76900.1"/>
    </source>
</evidence>
<feature type="domain" description="Flavin reductase like" evidence="3">
    <location>
        <begin position="24"/>
        <end position="167"/>
    </location>
</feature>
<name>A0A0D6P561_9PROT</name>
<dbReference type="InterPro" id="IPR050268">
    <property type="entry name" value="NADH-dep_flavin_reductase"/>
</dbReference>
<dbReference type="PANTHER" id="PTHR30466">
    <property type="entry name" value="FLAVIN REDUCTASE"/>
    <property type="match status" value="1"/>
</dbReference>
<keyword evidence="2" id="KW-0560">Oxidoreductase</keyword>
<dbReference type="SUPFAM" id="SSF50475">
    <property type="entry name" value="FMN-binding split barrel"/>
    <property type="match status" value="1"/>
</dbReference>
<comment type="similarity">
    <text evidence="1">Belongs to the non-flavoprotein flavin reductase family.</text>
</comment>
<dbReference type="InterPro" id="IPR012349">
    <property type="entry name" value="Split_barrel_FMN-bd"/>
</dbReference>
<comment type="caution">
    <text evidence="4">The sequence shown here is derived from an EMBL/GenBank/DDBJ whole genome shotgun (WGS) entry which is preliminary data.</text>
</comment>
<evidence type="ECO:0000313" key="5">
    <source>
        <dbReference type="Proteomes" id="UP000032680"/>
    </source>
</evidence>
<evidence type="ECO:0000259" key="3">
    <source>
        <dbReference type="SMART" id="SM00903"/>
    </source>
</evidence>
<gene>
    <name evidence="4" type="ORF">Asru_0186_04</name>
</gene>
<dbReference type="GO" id="GO:0042602">
    <property type="term" value="F:riboflavin reductase (NADPH) activity"/>
    <property type="evidence" value="ECO:0007669"/>
    <property type="project" value="TreeGrafter"/>
</dbReference>
<accession>A0A0D6P561</accession>
<dbReference type="InterPro" id="IPR002563">
    <property type="entry name" value="Flavin_Rdtase-like_dom"/>
</dbReference>
<evidence type="ECO:0000256" key="1">
    <source>
        <dbReference type="ARBA" id="ARBA00008898"/>
    </source>
</evidence>
<dbReference type="Gene3D" id="2.30.110.10">
    <property type="entry name" value="Electron Transport, Fmn-binding Protein, Chain A"/>
    <property type="match status" value="1"/>
</dbReference>
<organism evidence="4 5">
    <name type="scientific">Acidisphaera rubrifaciens HS-AP3</name>
    <dbReference type="NCBI Taxonomy" id="1231350"/>
    <lineage>
        <taxon>Bacteria</taxon>
        <taxon>Pseudomonadati</taxon>
        <taxon>Pseudomonadota</taxon>
        <taxon>Alphaproteobacteria</taxon>
        <taxon>Acetobacterales</taxon>
        <taxon>Acetobacteraceae</taxon>
        <taxon>Acidisphaera</taxon>
    </lineage>
</organism>
<dbReference type="GO" id="GO:0010181">
    <property type="term" value="F:FMN binding"/>
    <property type="evidence" value="ECO:0007669"/>
    <property type="project" value="InterPro"/>
</dbReference>
<protein>
    <submittedName>
        <fullName evidence="4">Flavin mononucleotide (FMN) reductase</fullName>
    </submittedName>
</protein>